<gene>
    <name evidence="2" type="ORF">FN846DRAFT_1023349</name>
</gene>
<keyword evidence="3" id="KW-1185">Reference proteome</keyword>
<evidence type="ECO:0000256" key="1">
    <source>
        <dbReference type="SAM" id="SignalP"/>
    </source>
</evidence>
<dbReference type="EMBL" id="VXIS01000172">
    <property type="protein sequence ID" value="KAA8899146.1"/>
    <property type="molecule type" value="Genomic_DNA"/>
</dbReference>
<comment type="caution">
    <text evidence="2">The sequence shown here is derived from an EMBL/GenBank/DDBJ whole genome shotgun (WGS) entry which is preliminary data.</text>
</comment>
<sequence>MLFNLNTAVSLLALGAFASAATLEHKRDAATGTSLYAYGTNVSGINVFYGDGLAYTGTTIPDWINVASNVTFNFDSTDTKVPWTITSNTSTAITGSQLYVIPTSGKFQQVGFVASNGTAPTGAATSGFTWFGTMLAYSESSSNMEMKFWASPTNTSGVWALMWNADGTTDGTSVPVVLKRTPPTVLTRT</sequence>
<evidence type="ECO:0008006" key="4">
    <source>
        <dbReference type="Google" id="ProtNLM"/>
    </source>
</evidence>
<organism evidence="2 3">
    <name type="scientific">Sphaerosporella brunnea</name>
    <dbReference type="NCBI Taxonomy" id="1250544"/>
    <lineage>
        <taxon>Eukaryota</taxon>
        <taxon>Fungi</taxon>
        <taxon>Dikarya</taxon>
        <taxon>Ascomycota</taxon>
        <taxon>Pezizomycotina</taxon>
        <taxon>Pezizomycetes</taxon>
        <taxon>Pezizales</taxon>
        <taxon>Pyronemataceae</taxon>
        <taxon>Sphaerosporella</taxon>
    </lineage>
</organism>
<accession>A0A5J5EP48</accession>
<dbReference type="OrthoDB" id="5230873at2759"/>
<keyword evidence="1" id="KW-0732">Signal</keyword>
<dbReference type="InParanoid" id="A0A5J5EP48"/>
<dbReference type="AlphaFoldDB" id="A0A5J5EP48"/>
<reference evidence="2 3" key="1">
    <citation type="submission" date="2019-09" db="EMBL/GenBank/DDBJ databases">
        <title>Draft genome of the ectomycorrhizal ascomycete Sphaerosporella brunnea.</title>
        <authorList>
            <consortium name="DOE Joint Genome Institute"/>
            <person name="Benucci G.M."/>
            <person name="Marozzi G."/>
            <person name="Antonielli L."/>
            <person name="Sanchez S."/>
            <person name="Marco P."/>
            <person name="Wang X."/>
            <person name="Falini L.B."/>
            <person name="Barry K."/>
            <person name="Haridas S."/>
            <person name="Lipzen A."/>
            <person name="Labutti K."/>
            <person name="Grigoriev I.V."/>
            <person name="Murat C."/>
            <person name="Martin F."/>
            <person name="Albertini E."/>
            <person name="Donnini D."/>
            <person name="Bonito G."/>
        </authorList>
    </citation>
    <scope>NUCLEOTIDE SEQUENCE [LARGE SCALE GENOMIC DNA]</scope>
    <source>
        <strain evidence="2 3">Sb_GMNB300</strain>
    </source>
</reference>
<feature type="chain" id="PRO_5023830178" description="Cytochrome p450 protein" evidence="1">
    <location>
        <begin position="21"/>
        <end position="189"/>
    </location>
</feature>
<evidence type="ECO:0000313" key="2">
    <source>
        <dbReference type="EMBL" id="KAA8899146.1"/>
    </source>
</evidence>
<evidence type="ECO:0000313" key="3">
    <source>
        <dbReference type="Proteomes" id="UP000326924"/>
    </source>
</evidence>
<protein>
    <recommendedName>
        <fullName evidence="4">Cytochrome p450 protein</fullName>
    </recommendedName>
</protein>
<dbReference type="Proteomes" id="UP000326924">
    <property type="component" value="Unassembled WGS sequence"/>
</dbReference>
<feature type="signal peptide" evidence="1">
    <location>
        <begin position="1"/>
        <end position="20"/>
    </location>
</feature>
<name>A0A5J5EP48_9PEZI</name>
<proteinExistence type="predicted"/>